<evidence type="ECO:0000313" key="2">
    <source>
        <dbReference type="Proteomes" id="UP001211006"/>
    </source>
</evidence>
<gene>
    <name evidence="1" type="ORF">PND83_06595</name>
</gene>
<dbReference type="EMBL" id="JAQLWO010000005">
    <property type="protein sequence ID" value="MDB7905639.1"/>
    <property type="molecule type" value="Genomic_DNA"/>
</dbReference>
<reference evidence="1" key="1">
    <citation type="submission" date="2023-01" db="EMBL/GenBank/DDBJ databases">
        <title>Human gut microbiome strain richness.</title>
        <authorList>
            <person name="Chen-Liaw A."/>
        </authorList>
    </citation>
    <scope>NUCLEOTIDE SEQUENCE</scope>
    <source>
        <strain evidence="1">2225st1_A6_2225SCRN_200828</strain>
    </source>
</reference>
<dbReference type="Proteomes" id="UP001211006">
    <property type="component" value="Unassembled WGS sequence"/>
</dbReference>
<sequence length="81" mass="9285">MSGWTSLLTAGDLEELREALRRGWVTSLEWEAPALRLRVRVSTQRAASVWSVPMLVRLERWTPGQYSTQLFDSVEAMLDGY</sequence>
<comment type="caution">
    <text evidence="1">The sequence shown here is derived from an EMBL/GenBank/DDBJ whole genome shotgun (WGS) entry which is preliminary data.</text>
</comment>
<protein>
    <submittedName>
        <fullName evidence="1">Uncharacterized protein</fullName>
    </submittedName>
</protein>
<evidence type="ECO:0000313" key="1">
    <source>
        <dbReference type="EMBL" id="MDB7905639.1"/>
    </source>
</evidence>
<proteinExistence type="predicted"/>
<dbReference type="AlphaFoldDB" id="A0AAW6C472"/>
<name>A0AAW6C472_FLAPL</name>
<accession>A0AAW6C472</accession>
<dbReference type="RefSeq" id="WP_024724027.1">
    <property type="nucleotide sequence ID" value="NZ_BAABZG010000001.1"/>
</dbReference>
<organism evidence="1 2">
    <name type="scientific">Flavonifractor plautii</name>
    <name type="common">Fusobacterium plautii</name>
    <dbReference type="NCBI Taxonomy" id="292800"/>
    <lineage>
        <taxon>Bacteria</taxon>
        <taxon>Bacillati</taxon>
        <taxon>Bacillota</taxon>
        <taxon>Clostridia</taxon>
        <taxon>Eubacteriales</taxon>
        <taxon>Oscillospiraceae</taxon>
        <taxon>Flavonifractor</taxon>
    </lineage>
</organism>